<evidence type="ECO:0000256" key="1">
    <source>
        <dbReference type="ARBA" id="ARBA00004141"/>
    </source>
</evidence>
<dbReference type="EMBL" id="HG996471">
    <property type="protein sequence ID" value="CAG1848163.1"/>
    <property type="molecule type" value="Genomic_DNA"/>
</dbReference>
<evidence type="ECO:0000256" key="4">
    <source>
        <dbReference type="ARBA" id="ARBA00022989"/>
    </source>
</evidence>
<feature type="transmembrane region" description="Helical" evidence="6">
    <location>
        <begin position="341"/>
        <end position="367"/>
    </location>
</feature>
<keyword evidence="4 6" id="KW-1133">Transmembrane helix</keyword>
<accession>A0A8D7AEK9</accession>
<dbReference type="InterPro" id="IPR002781">
    <property type="entry name" value="TM_pro_TauE-like"/>
</dbReference>
<keyword evidence="5 6" id="KW-0472">Membrane</keyword>
<evidence type="ECO:0000256" key="2">
    <source>
        <dbReference type="ARBA" id="ARBA00009142"/>
    </source>
</evidence>
<dbReference type="Pfam" id="PF01925">
    <property type="entry name" value="TauE"/>
    <property type="match status" value="1"/>
</dbReference>
<name>A0A8D7AEK9_MUSAM</name>
<comment type="subcellular location">
    <subcellularLocation>
        <location evidence="1">Membrane</location>
        <topology evidence="1">Multi-pass membrane protein</topology>
    </subcellularLocation>
</comment>
<feature type="transmembrane region" description="Helical" evidence="6">
    <location>
        <begin position="159"/>
        <end position="181"/>
    </location>
</feature>
<dbReference type="PANTHER" id="PTHR14255">
    <property type="entry name" value="CEREBLON"/>
    <property type="match status" value="1"/>
</dbReference>
<dbReference type="GO" id="GO:0016020">
    <property type="term" value="C:membrane"/>
    <property type="evidence" value="ECO:0007669"/>
    <property type="project" value="UniProtKB-SubCell"/>
</dbReference>
<organism evidence="7">
    <name type="scientific">Musa acuminata subsp. malaccensis</name>
    <name type="common">Wild banana</name>
    <name type="synonym">Musa malaccensis</name>
    <dbReference type="NCBI Taxonomy" id="214687"/>
    <lineage>
        <taxon>Eukaryota</taxon>
        <taxon>Viridiplantae</taxon>
        <taxon>Streptophyta</taxon>
        <taxon>Embryophyta</taxon>
        <taxon>Tracheophyta</taxon>
        <taxon>Spermatophyta</taxon>
        <taxon>Magnoliopsida</taxon>
        <taxon>Liliopsida</taxon>
        <taxon>Zingiberales</taxon>
        <taxon>Musaceae</taxon>
        <taxon>Musa</taxon>
    </lineage>
</organism>
<dbReference type="PANTHER" id="PTHR14255:SF31">
    <property type="entry name" value="SULFITE EXPORTER TAUE_SAFE FAMILY PROTEIN 3-LIKE"/>
    <property type="match status" value="1"/>
</dbReference>
<feature type="transmembrane region" description="Helical" evidence="6">
    <location>
        <begin position="379"/>
        <end position="402"/>
    </location>
</feature>
<feature type="transmembrane region" description="Helical" evidence="6">
    <location>
        <begin position="97"/>
        <end position="115"/>
    </location>
</feature>
<gene>
    <name evidence="7" type="ORF">GSMUA_179580.1</name>
</gene>
<keyword evidence="3 6" id="KW-0812">Transmembrane</keyword>
<evidence type="ECO:0000313" key="7">
    <source>
        <dbReference type="EMBL" id="CAG1848163.1"/>
    </source>
</evidence>
<protein>
    <submittedName>
        <fullName evidence="7">(wild Malaysian banana) hypothetical protein</fullName>
    </submittedName>
</protein>
<evidence type="ECO:0000256" key="3">
    <source>
        <dbReference type="ARBA" id="ARBA00022692"/>
    </source>
</evidence>
<feature type="transmembrane region" description="Helical" evidence="6">
    <location>
        <begin position="54"/>
        <end position="81"/>
    </location>
</feature>
<proteinExistence type="inferred from homology"/>
<feature type="transmembrane region" description="Helical" evidence="6">
    <location>
        <begin position="127"/>
        <end position="153"/>
    </location>
</feature>
<reference evidence="7" key="1">
    <citation type="submission" date="2021-03" db="EMBL/GenBank/DDBJ databases">
        <authorList>
            <consortium name="Genoscope - CEA"/>
            <person name="William W."/>
        </authorList>
    </citation>
    <scope>NUCLEOTIDE SEQUENCE</scope>
    <source>
        <strain evidence="7">Doubled-haploid Pahang</strain>
    </source>
</reference>
<sequence>MNDEEIGEKDSEDFLTNLFHSLLNNGGEESSYNHVWPLSEMVCGWNQVMELSRWVVLGSIIGFVGAALGSIGGIGGGWIFVPMLPLIIGFDPKTSTAISKCMIMGAAGTTVYYNLRLRHPTMDLPIIDYDLALLFQPMIMLGISIGVALNIIFPDWMLTVFLIIHLLGNLLGHPISLFKGVETLKQESIMKSKSFNSYFACKMLPGAELEYKALPGALLLIHNDNIYWKELTVLSSVWAAFVAVQIVKTYTTQCSTEYWVLNIMQVPIVVAITINETIGLCEGKRTIASRGNLETKRKIHQLLGFGGGLILEPLFLEMGVPRQVSSATSTFVTTFSSSTSVIQYYLLHCFPVPFAAYFVFLSIIAAFTDQHMIRRLIILLGRASLIIFILALTIFVSAISLGKDRGVVVAHMVEKLERRQHMGFENLCYCS</sequence>
<feature type="transmembrane region" description="Helical" evidence="6">
    <location>
        <begin position="302"/>
        <end position="321"/>
    </location>
</feature>
<evidence type="ECO:0000256" key="5">
    <source>
        <dbReference type="ARBA" id="ARBA00023136"/>
    </source>
</evidence>
<comment type="similarity">
    <text evidence="2">Belongs to the 4-toluene sulfonate uptake permease (TSUP) (TC 2.A.102) family.</text>
</comment>
<dbReference type="AlphaFoldDB" id="A0A8D7AEK9"/>
<evidence type="ECO:0000256" key="6">
    <source>
        <dbReference type="SAM" id="Phobius"/>
    </source>
</evidence>